<reference evidence="7 8" key="2">
    <citation type="submission" date="2020-07" db="EMBL/GenBank/DDBJ databases">
        <title>Genome assembly of wild tea tree DASZ reveals pedigree and selection history of tea varieties.</title>
        <authorList>
            <person name="Zhang W."/>
        </authorList>
    </citation>
    <scope>NUCLEOTIDE SEQUENCE [LARGE SCALE GENOMIC DNA]</scope>
    <source>
        <strain evidence="8">cv. G240</strain>
        <tissue evidence="7">Leaf</tissue>
    </source>
</reference>
<comment type="caution">
    <text evidence="7">The sequence shown here is derived from an EMBL/GenBank/DDBJ whole genome shotgun (WGS) entry which is preliminary data.</text>
</comment>
<dbReference type="AlphaFoldDB" id="A0A7J7H759"/>
<accession>A0A7J7H759</accession>
<dbReference type="GO" id="GO:0009055">
    <property type="term" value="F:electron transfer activity"/>
    <property type="evidence" value="ECO:0007669"/>
    <property type="project" value="InterPro"/>
</dbReference>
<evidence type="ECO:0000256" key="1">
    <source>
        <dbReference type="ARBA" id="ARBA00022723"/>
    </source>
</evidence>
<dbReference type="CDD" id="cd04216">
    <property type="entry name" value="Phytocyanin"/>
    <property type="match status" value="1"/>
</dbReference>
<keyword evidence="1" id="KW-0479">Metal-binding</keyword>
<dbReference type="GO" id="GO:0046872">
    <property type="term" value="F:metal ion binding"/>
    <property type="evidence" value="ECO:0007669"/>
    <property type="project" value="UniProtKB-KW"/>
</dbReference>
<evidence type="ECO:0000313" key="7">
    <source>
        <dbReference type="EMBL" id="KAF5947714.1"/>
    </source>
</evidence>
<feature type="signal peptide" evidence="5">
    <location>
        <begin position="1"/>
        <end position="23"/>
    </location>
</feature>
<dbReference type="PROSITE" id="PS51485">
    <property type="entry name" value="PHYTOCYANIN"/>
    <property type="match status" value="1"/>
</dbReference>
<evidence type="ECO:0000313" key="8">
    <source>
        <dbReference type="Proteomes" id="UP000593564"/>
    </source>
</evidence>
<proteinExistence type="predicted"/>
<feature type="compositionally biased region" description="Low complexity" evidence="3">
    <location>
        <begin position="134"/>
        <end position="155"/>
    </location>
</feature>
<keyword evidence="8" id="KW-1185">Reference proteome</keyword>
<gene>
    <name evidence="7" type="ORF">HYC85_013671</name>
</gene>
<dbReference type="GO" id="GO:0005886">
    <property type="term" value="C:plasma membrane"/>
    <property type="evidence" value="ECO:0007669"/>
    <property type="project" value="TreeGrafter"/>
</dbReference>
<protein>
    <recommendedName>
        <fullName evidence="6">Phytocyanin domain-containing protein</fullName>
    </recommendedName>
</protein>
<reference evidence="8" key="1">
    <citation type="journal article" date="2020" name="Nat. Commun.">
        <title>Genome assembly of wild tea tree DASZ reveals pedigree and selection history of tea varieties.</title>
        <authorList>
            <person name="Zhang W."/>
            <person name="Zhang Y."/>
            <person name="Qiu H."/>
            <person name="Guo Y."/>
            <person name="Wan H."/>
            <person name="Zhang X."/>
            <person name="Scossa F."/>
            <person name="Alseekh S."/>
            <person name="Zhang Q."/>
            <person name="Wang P."/>
            <person name="Xu L."/>
            <person name="Schmidt M.H."/>
            <person name="Jia X."/>
            <person name="Li D."/>
            <person name="Zhu A."/>
            <person name="Guo F."/>
            <person name="Chen W."/>
            <person name="Ni D."/>
            <person name="Usadel B."/>
            <person name="Fernie A.R."/>
            <person name="Wen W."/>
        </authorList>
    </citation>
    <scope>NUCLEOTIDE SEQUENCE [LARGE SCALE GENOMIC DNA]</scope>
    <source>
        <strain evidence="8">cv. G240</strain>
    </source>
</reference>
<keyword evidence="4" id="KW-0472">Membrane</keyword>
<keyword evidence="4" id="KW-1133">Transmembrane helix</keyword>
<dbReference type="Proteomes" id="UP000593564">
    <property type="component" value="Unassembled WGS sequence"/>
</dbReference>
<keyword evidence="2" id="KW-0325">Glycoprotein</keyword>
<dbReference type="FunFam" id="2.60.40.420:FF:000003">
    <property type="entry name" value="Blue copper"/>
    <property type="match status" value="1"/>
</dbReference>
<feature type="domain" description="Phytocyanin" evidence="6">
    <location>
        <begin position="24"/>
        <end position="122"/>
    </location>
</feature>
<dbReference type="InterPro" id="IPR039391">
    <property type="entry name" value="Phytocyanin-like"/>
</dbReference>
<dbReference type="PANTHER" id="PTHR33021:SF70">
    <property type="entry name" value="PHYTOCYANIN DOMAIN-CONTAINING PROTEIN"/>
    <property type="match status" value="1"/>
</dbReference>
<evidence type="ECO:0000259" key="6">
    <source>
        <dbReference type="PROSITE" id="PS51485"/>
    </source>
</evidence>
<evidence type="ECO:0000256" key="4">
    <source>
        <dbReference type="SAM" id="Phobius"/>
    </source>
</evidence>
<dbReference type="Pfam" id="PF02298">
    <property type="entry name" value="Cu_bind_like"/>
    <property type="match status" value="1"/>
</dbReference>
<feature type="chain" id="PRO_5029849051" description="Phytocyanin domain-containing protein" evidence="5">
    <location>
        <begin position="24"/>
        <end position="186"/>
    </location>
</feature>
<evidence type="ECO:0000256" key="2">
    <source>
        <dbReference type="ARBA" id="ARBA00023180"/>
    </source>
</evidence>
<organism evidence="7 8">
    <name type="scientific">Camellia sinensis</name>
    <name type="common">Tea plant</name>
    <name type="synonym">Thea sinensis</name>
    <dbReference type="NCBI Taxonomy" id="4442"/>
    <lineage>
        <taxon>Eukaryota</taxon>
        <taxon>Viridiplantae</taxon>
        <taxon>Streptophyta</taxon>
        <taxon>Embryophyta</taxon>
        <taxon>Tracheophyta</taxon>
        <taxon>Spermatophyta</taxon>
        <taxon>Magnoliopsida</taxon>
        <taxon>eudicotyledons</taxon>
        <taxon>Gunneridae</taxon>
        <taxon>Pentapetalae</taxon>
        <taxon>asterids</taxon>
        <taxon>Ericales</taxon>
        <taxon>Theaceae</taxon>
        <taxon>Camellia</taxon>
    </lineage>
</organism>
<dbReference type="InterPro" id="IPR008972">
    <property type="entry name" value="Cupredoxin"/>
</dbReference>
<keyword evidence="5" id="KW-0732">Signal</keyword>
<dbReference type="SUPFAM" id="SSF49503">
    <property type="entry name" value="Cupredoxins"/>
    <property type="match status" value="1"/>
</dbReference>
<keyword evidence="4" id="KW-0812">Transmembrane</keyword>
<feature type="transmembrane region" description="Helical" evidence="4">
    <location>
        <begin position="161"/>
        <end position="185"/>
    </location>
</feature>
<evidence type="ECO:0000256" key="5">
    <source>
        <dbReference type="SAM" id="SignalP"/>
    </source>
</evidence>
<feature type="region of interest" description="Disordered" evidence="3">
    <location>
        <begin position="125"/>
        <end position="155"/>
    </location>
</feature>
<dbReference type="Gene3D" id="2.60.40.420">
    <property type="entry name" value="Cupredoxins - blue copper proteins"/>
    <property type="match status" value="1"/>
</dbReference>
<sequence length="186" mass="19538">MKMAKQVVVCVLGVLGLALTCKATFYTVGDSSGWDISTDLATWVKGKTFAVGDVLLFQYSSIHSVNEVTKNNYQGCNTTNVLQSSSNGNTTFPLSTPGDKYYVCGDKLHCLGGMKLHINVAGNQAASPTNAPESATTSLPTTPSSKSNNPTTTLTSSGSTVFVHGGMGSLVLGFMGLVTSTMFWVF</sequence>
<name>A0A7J7H759_CAMSI</name>
<dbReference type="PANTHER" id="PTHR33021">
    <property type="entry name" value="BLUE COPPER PROTEIN"/>
    <property type="match status" value="1"/>
</dbReference>
<evidence type="ECO:0000256" key="3">
    <source>
        <dbReference type="SAM" id="MobiDB-lite"/>
    </source>
</evidence>
<dbReference type="InterPro" id="IPR003245">
    <property type="entry name" value="Phytocyanin_dom"/>
</dbReference>
<dbReference type="EMBL" id="JACBKZ010000006">
    <property type="protein sequence ID" value="KAF5947714.1"/>
    <property type="molecule type" value="Genomic_DNA"/>
</dbReference>